<keyword evidence="3" id="KW-1185">Reference proteome</keyword>
<feature type="transmembrane region" description="Helical" evidence="1">
    <location>
        <begin position="41"/>
        <end position="60"/>
    </location>
</feature>
<comment type="caution">
    <text evidence="2">The sequence shown here is derived from an EMBL/GenBank/DDBJ whole genome shotgun (WGS) entry which is preliminary data.</text>
</comment>
<dbReference type="RefSeq" id="WP_233052962.1">
    <property type="nucleotide sequence ID" value="NZ_JAIMJA010000011.1"/>
</dbReference>
<evidence type="ECO:0000313" key="2">
    <source>
        <dbReference type="EMBL" id="MCE2595483.1"/>
    </source>
</evidence>
<reference evidence="2 3" key="1">
    <citation type="journal article" date="2022" name="Environ. Microbiol. Rep.">
        <title>Eco-phylogenetic analyses reveal divergent evolution of vitamin B12 metabolism in the marine bacterial family 'Psychromonadaceae'.</title>
        <authorList>
            <person name="Jin X."/>
            <person name="Yang Y."/>
            <person name="Cao H."/>
            <person name="Gao B."/>
            <person name="Zhao Z."/>
        </authorList>
    </citation>
    <scope>NUCLEOTIDE SEQUENCE [LARGE SCALE GENOMIC DNA]</scope>
    <source>
        <strain evidence="2 3">MKS20</strain>
    </source>
</reference>
<dbReference type="EMBL" id="JAIMJA010000011">
    <property type="protein sequence ID" value="MCE2595483.1"/>
    <property type="molecule type" value="Genomic_DNA"/>
</dbReference>
<dbReference type="InterPro" id="IPR046513">
    <property type="entry name" value="DUF6691"/>
</dbReference>
<keyword evidence="1" id="KW-0472">Membrane</keyword>
<keyword evidence="1" id="KW-1133">Transmembrane helix</keyword>
<keyword evidence="1" id="KW-0812">Transmembrane</keyword>
<feature type="transmembrane region" description="Helical" evidence="1">
    <location>
        <begin position="85"/>
        <end position="111"/>
    </location>
</feature>
<evidence type="ECO:0000313" key="3">
    <source>
        <dbReference type="Proteomes" id="UP001201273"/>
    </source>
</evidence>
<evidence type="ECO:0000256" key="1">
    <source>
        <dbReference type="SAM" id="Phobius"/>
    </source>
</evidence>
<dbReference type="Proteomes" id="UP001201273">
    <property type="component" value="Unassembled WGS sequence"/>
</dbReference>
<name>A0ABS8WAE7_9GAMM</name>
<gene>
    <name evidence="2" type="ORF">K6Y31_11705</name>
</gene>
<proteinExistence type="predicted"/>
<protein>
    <submittedName>
        <fullName evidence="2">YeeE/YedE family protein</fullName>
    </submittedName>
</protein>
<organism evidence="2 3">
    <name type="scientific">Motilimonas cestriensis</name>
    <dbReference type="NCBI Taxonomy" id="2742685"/>
    <lineage>
        <taxon>Bacteria</taxon>
        <taxon>Pseudomonadati</taxon>
        <taxon>Pseudomonadota</taxon>
        <taxon>Gammaproteobacteria</taxon>
        <taxon>Alteromonadales</taxon>
        <taxon>Alteromonadales genera incertae sedis</taxon>
        <taxon>Motilimonas</taxon>
    </lineage>
</organism>
<feature type="transmembrane region" description="Helical" evidence="1">
    <location>
        <begin position="117"/>
        <end position="137"/>
    </location>
</feature>
<dbReference type="Pfam" id="PF20398">
    <property type="entry name" value="DUF6691"/>
    <property type="match status" value="1"/>
</dbReference>
<sequence length="147" mass="15474">MNRVIALLAGILFGMGMVVSQMVDPAKVMGFLNISGNWDPSLAFVMGGALLMFSPCYHLFIKPRQTAISGEVLKVPTTTAIDKPLIIGASLFGLGWGLAGICPGPALTALVTGQQEILLFLAAMAGGQLLVIGWSKLRVRAMQRASS</sequence>
<accession>A0ABS8WAE7</accession>